<keyword evidence="2 4" id="KW-0479">Metal-binding</keyword>
<evidence type="ECO:0000313" key="7">
    <source>
        <dbReference type="Proteomes" id="UP000193218"/>
    </source>
</evidence>
<dbReference type="InterPro" id="IPR002401">
    <property type="entry name" value="Cyt_P450_E_grp-I"/>
</dbReference>
<name>A0A1Y1UKN2_9TREE</name>
<evidence type="ECO:0000256" key="3">
    <source>
        <dbReference type="ARBA" id="ARBA00023004"/>
    </source>
</evidence>
<dbReference type="SUPFAM" id="SSF48264">
    <property type="entry name" value="Cytochrome P450"/>
    <property type="match status" value="1"/>
</dbReference>
<dbReference type="InterPro" id="IPR001128">
    <property type="entry name" value="Cyt_P450"/>
</dbReference>
<feature type="binding site" description="axial binding residue" evidence="4">
    <location>
        <position position="84"/>
    </location>
    <ligand>
        <name>heme</name>
        <dbReference type="ChEBI" id="CHEBI:30413"/>
    </ligand>
    <ligandPart>
        <name>Fe</name>
        <dbReference type="ChEBI" id="CHEBI:18248"/>
    </ligandPart>
</feature>
<dbReference type="InterPro" id="IPR017972">
    <property type="entry name" value="Cyt_P450_CS"/>
</dbReference>
<protein>
    <submittedName>
        <fullName evidence="6">Cytochrome P450</fullName>
    </submittedName>
</protein>
<dbReference type="InterPro" id="IPR050182">
    <property type="entry name" value="Cytochrome_P450_fam2"/>
</dbReference>
<sequence>MFIPKVVLEDSLIPYTTWDEDGNVSRHERFIRAGSHVVIDSPACSVNPFYWEDPLEFRPRRHVDERGLHIKEGFTGFSIGQRSCIGKRFAEVESVALLSHLVKTYALKPAPVRPGETLDEMRERMVWTASEELNLTPGNFSLGFTKRT</sequence>
<keyword evidence="5" id="KW-0503">Monooxygenase</keyword>
<dbReference type="RefSeq" id="XP_021871682.1">
    <property type="nucleotide sequence ID" value="XM_022018122.1"/>
</dbReference>
<dbReference type="Proteomes" id="UP000193218">
    <property type="component" value="Unassembled WGS sequence"/>
</dbReference>
<dbReference type="GO" id="GO:0016712">
    <property type="term" value="F:oxidoreductase activity, acting on paired donors, with incorporation or reduction of molecular oxygen, reduced flavin or flavoprotein as one donor, and incorporation of one atom of oxygen"/>
    <property type="evidence" value="ECO:0007669"/>
    <property type="project" value="TreeGrafter"/>
</dbReference>
<dbReference type="GeneID" id="33559931"/>
<dbReference type="EMBL" id="NBSH01000005">
    <property type="protein sequence ID" value="ORX37695.1"/>
    <property type="molecule type" value="Genomic_DNA"/>
</dbReference>
<dbReference type="PRINTS" id="PR00463">
    <property type="entry name" value="EP450I"/>
</dbReference>
<dbReference type="InterPro" id="IPR036396">
    <property type="entry name" value="Cyt_P450_sf"/>
</dbReference>
<evidence type="ECO:0000313" key="6">
    <source>
        <dbReference type="EMBL" id="ORX37695.1"/>
    </source>
</evidence>
<evidence type="ECO:0000256" key="4">
    <source>
        <dbReference type="PIRSR" id="PIRSR602401-1"/>
    </source>
</evidence>
<dbReference type="GO" id="GO:0006082">
    <property type="term" value="P:organic acid metabolic process"/>
    <property type="evidence" value="ECO:0007669"/>
    <property type="project" value="TreeGrafter"/>
</dbReference>
<dbReference type="AlphaFoldDB" id="A0A1Y1UKN2"/>
<dbReference type="OrthoDB" id="1470350at2759"/>
<dbReference type="GO" id="GO:0006805">
    <property type="term" value="P:xenobiotic metabolic process"/>
    <property type="evidence" value="ECO:0007669"/>
    <property type="project" value="TreeGrafter"/>
</dbReference>
<dbReference type="PANTHER" id="PTHR24300:SF375">
    <property type="entry name" value="CYTOCHROME P450 FAMILY"/>
    <property type="match status" value="1"/>
</dbReference>
<evidence type="ECO:0000256" key="2">
    <source>
        <dbReference type="ARBA" id="ARBA00022723"/>
    </source>
</evidence>
<keyword evidence="3 4" id="KW-0408">Iron</keyword>
<comment type="caution">
    <text evidence="6">The sequence shown here is derived from an EMBL/GenBank/DDBJ whole genome shotgun (WGS) entry which is preliminary data.</text>
</comment>
<dbReference type="STRING" id="4999.A0A1Y1UKN2"/>
<evidence type="ECO:0000256" key="5">
    <source>
        <dbReference type="RuleBase" id="RU000461"/>
    </source>
</evidence>
<dbReference type="GO" id="GO:0005506">
    <property type="term" value="F:iron ion binding"/>
    <property type="evidence" value="ECO:0007669"/>
    <property type="project" value="InterPro"/>
</dbReference>
<comment type="similarity">
    <text evidence="1 5">Belongs to the cytochrome P450 family.</text>
</comment>
<dbReference type="GO" id="GO:0020037">
    <property type="term" value="F:heme binding"/>
    <property type="evidence" value="ECO:0007669"/>
    <property type="project" value="InterPro"/>
</dbReference>
<dbReference type="Gene3D" id="1.10.630.10">
    <property type="entry name" value="Cytochrome P450"/>
    <property type="match status" value="1"/>
</dbReference>
<proteinExistence type="inferred from homology"/>
<organism evidence="6 7">
    <name type="scientific">Kockovaella imperatae</name>
    <dbReference type="NCBI Taxonomy" id="4999"/>
    <lineage>
        <taxon>Eukaryota</taxon>
        <taxon>Fungi</taxon>
        <taxon>Dikarya</taxon>
        <taxon>Basidiomycota</taxon>
        <taxon>Agaricomycotina</taxon>
        <taxon>Tremellomycetes</taxon>
        <taxon>Tremellales</taxon>
        <taxon>Cuniculitremaceae</taxon>
        <taxon>Kockovaella</taxon>
    </lineage>
</organism>
<dbReference type="Pfam" id="PF00067">
    <property type="entry name" value="p450"/>
    <property type="match status" value="1"/>
</dbReference>
<keyword evidence="7" id="KW-1185">Reference proteome</keyword>
<evidence type="ECO:0000256" key="1">
    <source>
        <dbReference type="ARBA" id="ARBA00010617"/>
    </source>
</evidence>
<dbReference type="InParanoid" id="A0A1Y1UKN2"/>
<dbReference type="GO" id="GO:0005737">
    <property type="term" value="C:cytoplasm"/>
    <property type="evidence" value="ECO:0007669"/>
    <property type="project" value="TreeGrafter"/>
</dbReference>
<dbReference type="PROSITE" id="PS00086">
    <property type="entry name" value="CYTOCHROME_P450"/>
    <property type="match status" value="1"/>
</dbReference>
<gene>
    <name evidence="6" type="ORF">BD324DRAFT_650249</name>
</gene>
<dbReference type="PANTHER" id="PTHR24300">
    <property type="entry name" value="CYTOCHROME P450 508A4-RELATED"/>
    <property type="match status" value="1"/>
</dbReference>
<reference evidence="6 7" key="1">
    <citation type="submission" date="2017-03" db="EMBL/GenBank/DDBJ databases">
        <title>Widespread Adenine N6-methylation of Active Genes in Fungi.</title>
        <authorList>
            <consortium name="DOE Joint Genome Institute"/>
            <person name="Mondo S.J."/>
            <person name="Dannebaum R.O."/>
            <person name="Kuo R.C."/>
            <person name="Louie K.B."/>
            <person name="Bewick A.J."/>
            <person name="Labutti K."/>
            <person name="Haridas S."/>
            <person name="Kuo A."/>
            <person name="Salamov A."/>
            <person name="Ahrendt S.R."/>
            <person name="Lau R."/>
            <person name="Bowen B.P."/>
            <person name="Lipzen A."/>
            <person name="Sullivan W."/>
            <person name="Andreopoulos W.B."/>
            <person name="Clum A."/>
            <person name="Lindquist E."/>
            <person name="Daum C."/>
            <person name="Northen T.R."/>
            <person name="Ramamoorthy G."/>
            <person name="Schmitz R.J."/>
            <person name="Gryganskyi A."/>
            <person name="Culley D."/>
            <person name="Magnuson J."/>
            <person name="James T.Y."/>
            <person name="O'Malley M.A."/>
            <person name="Stajich J.E."/>
            <person name="Spatafora J.W."/>
            <person name="Visel A."/>
            <person name="Grigoriev I.V."/>
        </authorList>
    </citation>
    <scope>NUCLEOTIDE SEQUENCE [LARGE SCALE GENOMIC DNA]</scope>
    <source>
        <strain evidence="6 7">NRRL Y-17943</strain>
    </source>
</reference>
<keyword evidence="5" id="KW-0560">Oxidoreductase</keyword>
<keyword evidence="4 5" id="KW-0349">Heme</keyword>
<accession>A0A1Y1UKN2</accession>
<comment type="cofactor">
    <cofactor evidence="4">
        <name>heme</name>
        <dbReference type="ChEBI" id="CHEBI:30413"/>
    </cofactor>
</comment>